<dbReference type="GO" id="GO:1990072">
    <property type="term" value="C:TRAPPIII protein complex"/>
    <property type="evidence" value="ECO:0007669"/>
    <property type="project" value="TreeGrafter"/>
</dbReference>
<feature type="compositionally biased region" description="Basic and acidic residues" evidence="1">
    <location>
        <begin position="879"/>
        <end position="892"/>
    </location>
</feature>
<comment type="caution">
    <text evidence="3">The sequence shown here is derived from an EMBL/GenBank/DDBJ whole genome shotgun (WGS) entry which is preliminary data.</text>
</comment>
<dbReference type="PANTHER" id="PTHR12975">
    <property type="entry name" value="TRANSPORT PROTEIN TRAPP"/>
    <property type="match status" value="1"/>
</dbReference>
<protein>
    <recommendedName>
        <fullName evidence="2">TPPC8 first Ig-like domain-containing protein</fullName>
    </recommendedName>
</protein>
<dbReference type="InterPro" id="IPR058541">
    <property type="entry name" value="Ig_TPPC8_1st"/>
</dbReference>
<name>A0A8H5D9M2_9AGAR</name>
<evidence type="ECO:0000256" key="1">
    <source>
        <dbReference type="SAM" id="MobiDB-lite"/>
    </source>
</evidence>
<feature type="domain" description="TPPC8 first Ig-like" evidence="2">
    <location>
        <begin position="694"/>
        <end position="828"/>
    </location>
</feature>
<gene>
    <name evidence="3" type="ORF">D9756_004085</name>
</gene>
<dbReference type="OrthoDB" id="203724at2759"/>
<feature type="region of interest" description="Disordered" evidence="1">
    <location>
        <begin position="326"/>
        <end position="367"/>
    </location>
</feature>
<keyword evidence="4" id="KW-1185">Reference proteome</keyword>
<feature type="compositionally biased region" description="Low complexity" evidence="1">
    <location>
        <begin position="338"/>
        <end position="354"/>
    </location>
</feature>
<evidence type="ECO:0000259" key="2">
    <source>
        <dbReference type="Pfam" id="PF24545"/>
    </source>
</evidence>
<dbReference type="Pfam" id="PF24545">
    <property type="entry name" value="Ig_TPPC8_1st"/>
    <property type="match status" value="1"/>
</dbReference>
<evidence type="ECO:0000313" key="3">
    <source>
        <dbReference type="EMBL" id="KAF5355803.1"/>
    </source>
</evidence>
<feature type="compositionally biased region" description="Polar residues" evidence="1">
    <location>
        <begin position="355"/>
        <end position="367"/>
    </location>
</feature>
<proteinExistence type="predicted"/>
<organism evidence="3 4">
    <name type="scientific">Leucocoprinus leucothites</name>
    <dbReference type="NCBI Taxonomy" id="201217"/>
    <lineage>
        <taxon>Eukaryota</taxon>
        <taxon>Fungi</taxon>
        <taxon>Dikarya</taxon>
        <taxon>Basidiomycota</taxon>
        <taxon>Agaricomycotina</taxon>
        <taxon>Agaricomycetes</taxon>
        <taxon>Agaricomycetidae</taxon>
        <taxon>Agaricales</taxon>
        <taxon>Agaricineae</taxon>
        <taxon>Agaricaceae</taxon>
        <taxon>Leucocoprinus</taxon>
    </lineage>
</organism>
<sequence length="1420" mass="157090">MARVIPSSLSPHVCILPSPDLTELLDSSSLPPLPEILQSFSPLPQVTTRTTSLTSVPHTTFALRFSDLCEIEEACREDEERRAARLIDWISGRISTRCAKWVSEMEGPEGRERDDWRTPWWDEVRRCAEGDLVPSRHEGWNHPIAIILAASTTAPNPLQAITALHARAMQLPSWVDATYFKYTLIVHPQDSSLSDEEANALFNAVKKQFGIDVYLLPLSLSSPPPPAVPVPQPMPRLPCPNVPDSPPMMRTTKNTNANGTANTSEPVPLNSLRLMQGDIQQTSKFVREFVIGCLIPWMEKNVLDWSESFSSNRRLPSRLFSSTRRLFGSPSPSPTPTHNPSSSVASLPRSSTSSFIGTNTPSPPSQQRRLAEFATILGDFKLAITVWESLRKDSRGGSDILPLFVSASPALSLHAQNSLMSVLAGNEEVPPQAQFRALLHAVRWEAGIPPQEFLNSVLEGERWLVWAAGNSEEVPAALLIAHAAHLSAKKRSRRRAAYWYAVAASRLEKCGIKPLTMHFLRNAQALYKYRPSKELSPSFWDAESVSTSAESPWFDCIMPGIEHPLGRLLYTTGDVLSAVQLFSGLLRGSEPLGPPSVNGALEGEIKQPSSRDKLSLDDFRVAFGHLKDTQPEKVPLSELKLPFNLCQVRQSKLRFPGDGSSGDASVWEKREENWTSFWRGQGGKDGFAKNGDIIVGETFWVDLVIRNPLDAELNLANLTLVVQDIHGSQPEGDSDPLVDVDIIEDVVLTPRETRTVPFAITPQHSSTFHISLAKYDFLSLLPITEVLSTRGKRLNATPAQRRERTYAPDMLMKFTVTEATHKLVVSFVEDGRMKMMQGESRSMNLWVVNIGTRPVKEIWMVPDSEDEIWVGDVSDGDEGEGREGEEGERAADKQETVCFGEEGGVSVEAVKSSNSLVSPQPLRIPVPGGVLGPEDGFSVPLTLHTETVGEKQFCLFFVYREEDSDAFHTTRISRTIDVQPLFHATSIVEPDKSSSSQFSVNVSLRNFSSTAIRLTQVSTISPLWSSSPVVEAPLPILLGSQTCSILLKAQRWAEGHGARETAVFVCDQMANVLNGRPVGKLNPPPIDMCCSSVAESSHPKKYLKDEIVSSFIHGGRRNFVSRHTARVHTHIPASTHPHIFPLYNPTSFDVIIFWEFVTPSITLPSTFTSNYPSPSASQTLSLTTSQYLPSLTRKPRSGHVTIHGLMLGASHAPLQGMIETFEKAKGKRSMYAETVRENLEMLDAIRGCEWNMEMNPLDVVVQGKSEVVHDFSTGPCWTSVNFTIRNFSLTHEAGYALKLRSDPNGNGAHPPMNLRVLPPPYSVKLNFRGTIPPSGSVTLHPKLWFTRPGTYSLDGWRLDTEVYEQTEDGLHVTPPHPSSGAARQVRHRYTYERPISERTCIVVQDASTSRISSTVATNSS</sequence>
<accession>A0A8H5D9M2</accession>
<dbReference type="Pfam" id="PF12739">
    <property type="entry name" value="TRAPPC-Trs85"/>
    <property type="match status" value="1"/>
</dbReference>
<dbReference type="EMBL" id="JAACJO010000007">
    <property type="protein sequence ID" value="KAF5355803.1"/>
    <property type="molecule type" value="Genomic_DNA"/>
</dbReference>
<feature type="region of interest" description="Disordered" evidence="1">
    <location>
        <begin position="870"/>
        <end position="892"/>
    </location>
</feature>
<dbReference type="PANTHER" id="PTHR12975:SF6">
    <property type="entry name" value="TRAFFICKING PROTEIN PARTICLE COMPLEX SUBUNIT 8"/>
    <property type="match status" value="1"/>
</dbReference>
<reference evidence="3 4" key="1">
    <citation type="journal article" date="2020" name="ISME J.">
        <title>Uncovering the hidden diversity of litter-decomposition mechanisms in mushroom-forming fungi.</title>
        <authorList>
            <person name="Floudas D."/>
            <person name="Bentzer J."/>
            <person name="Ahren D."/>
            <person name="Johansson T."/>
            <person name="Persson P."/>
            <person name="Tunlid A."/>
        </authorList>
    </citation>
    <scope>NUCLEOTIDE SEQUENCE [LARGE SCALE GENOMIC DNA]</scope>
    <source>
        <strain evidence="3 4">CBS 146.42</strain>
    </source>
</reference>
<dbReference type="Proteomes" id="UP000559027">
    <property type="component" value="Unassembled WGS sequence"/>
</dbReference>
<evidence type="ECO:0000313" key="4">
    <source>
        <dbReference type="Proteomes" id="UP000559027"/>
    </source>
</evidence>
<dbReference type="InterPro" id="IPR024420">
    <property type="entry name" value="TRAPP_III_complex_Trs85"/>
</dbReference>